<sequence length="394" mass="44086">MKSNKFLKNSPTLQEEKIDLIKKTLQQHEYIYKSPVGKGGFASVHLVTSERYNVDFAVKISEKPKGEKGEVNDAEISNLIQLSHPNIISMYEYFTDSVFLYIILEYCPGGSLCDLVKKTGPLRGKVLAHCCKEILLALKHCHDRNIAHRDLKPANVLIDRNNRCKLADFGLSDDLSLKHSMTWGGTRPYMAPELIIRSKYDLLKADIWALAVTFYQLASGNYPWNISNPKEMNLAISMRIVSYNSIESHSKDLVFLLKSMFEVTPANRPSVDDLLQMPYFQDILSESRLQLGKSTSVGSSLNLLFKTGSMRKGTSEIYRKNHGTIIEDDIGDAGGAGNADVKQNGDLQGKKKKKIEPIKSVLSFQALGPAIAIRRTPSRMNLMAPKLMVNPTFG</sequence>
<dbReference type="PROSITE" id="PS00107">
    <property type="entry name" value="PROTEIN_KINASE_ATP"/>
    <property type="match status" value="1"/>
</dbReference>
<dbReference type="SUPFAM" id="SSF56112">
    <property type="entry name" value="Protein kinase-like (PK-like)"/>
    <property type="match status" value="1"/>
</dbReference>
<dbReference type="EMBL" id="MLAK01000068">
    <property type="protein sequence ID" value="OHT16813.1"/>
    <property type="molecule type" value="Genomic_DNA"/>
</dbReference>
<dbReference type="GO" id="GO:0004674">
    <property type="term" value="F:protein serine/threonine kinase activity"/>
    <property type="evidence" value="ECO:0007669"/>
    <property type="project" value="UniProtKB-KW"/>
</dbReference>
<gene>
    <name evidence="6" type="ORF">TRFO_12889</name>
</gene>
<keyword evidence="6" id="KW-0418">Kinase</keyword>
<feature type="domain" description="Protein kinase" evidence="5">
    <location>
        <begin position="30"/>
        <end position="280"/>
    </location>
</feature>
<feature type="binding site" evidence="3">
    <location>
        <position position="59"/>
    </location>
    <ligand>
        <name>ATP</name>
        <dbReference type="ChEBI" id="CHEBI:30616"/>
    </ligand>
</feature>
<evidence type="ECO:0000256" key="1">
    <source>
        <dbReference type="ARBA" id="ARBA00022741"/>
    </source>
</evidence>
<evidence type="ECO:0000256" key="3">
    <source>
        <dbReference type="PROSITE-ProRule" id="PRU10141"/>
    </source>
</evidence>
<keyword evidence="1 3" id="KW-0547">Nucleotide-binding</keyword>
<dbReference type="Pfam" id="PF00069">
    <property type="entry name" value="Pkinase"/>
    <property type="match status" value="1"/>
</dbReference>
<dbReference type="PANTHER" id="PTHR24362">
    <property type="entry name" value="SERINE/THREONINE-PROTEIN KINASE NEK"/>
    <property type="match status" value="1"/>
</dbReference>
<evidence type="ECO:0000313" key="6">
    <source>
        <dbReference type="EMBL" id="OHT16813.1"/>
    </source>
</evidence>
<evidence type="ECO:0000256" key="4">
    <source>
        <dbReference type="RuleBase" id="RU000304"/>
    </source>
</evidence>
<dbReference type="InterPro" id="IPR008271">
    <property type="entry name" value="Ser/Thr_kinase_AS"/>
</dbReference>
<keyword evidence="6" id="KW-0808">Transferase</keyword>
<dbReference type="PANTHER" id="PTHR24362:SF309">
    <property type="entry name" value="PROTEIN KINASE DOMAIN-CONTAINING PROTEIN"/>
    <property type="match status" value="1"/>
</dbReference>
<dbReference type="AlphaFoldDB" id="A0A1J4L4F5"/>
<proteinExistence type="inferred from homology"/>
<keyword evidence="7" id="KW-1185">Reference proteome</keyword>
<dbReference type="Gene3D" id="1.10.510.10">
    <property type="entry name" value="Transferase(Phosphotransferase) domain 1"/>
    <property type="match status" value="1"/>
</dbReference>
<dbReference type="InterPro" id="IPR000719">
    <property type="entry name" value="Prot_kinase_dom"/>
</dbReference>
<evidence type="ECO:0000313" key="7">
    <source>
        <dbReference type="Proteomes" id="UP000179807"/>
    </source>
</evidence>
<comment type="caution">
    <text evidence="6">The sequence shown here is derived from an EMBL/GenBank/DDBJ whole genome shotgun (WGS) entry which is preliminary data.</text>
</comment>
<dbReference type="OrthoDB" id="541276at2759"/>
<protein>
    <submittedName>
        <fullName evidence="6">AGC family protein kinase</fullName>
    </submittedName>
</protein>
<dbReference type="SMART" id="SM00220">
    <property type="entry name" value="S_TKc"/>
    <property type="match status" value="1"/>
</dbReference>
<dbReference type="Proteomes" id="UP000179807">
    <property type="component" value="Unassembled WGS sequence"/>
</dbReference>
<dbReference type="InterPro" id="IPR011009">
    <property type="entry name" value="Kinase-like_dom_sf"/>
</dbReference>
<keyword evidence="2 3" id="KW-0067">ATP-binding</keyword>
<dbReference type="GeneID" id="94831612"/>
<dbReference type="InterPro" id="IPR017441">
    <property type="entry name" value="Protein_kinase_ATP_BS"/>
</dbReference>
<reference evidence="6" key="1">
    <citation type="submission" date="2016-10" db="EMBL/GenBank/DDBJ databases">
        <authorList>
            <person name="Benchimol M."/>
            <person name="Almeida L.G."/>
            <person name="Vasconcelos A.T."/>
            <person name="Perreira-Neves A."/>
            <person name="Rosa I.A."/>
            <person name="Tasca T."/>
            <person name="Bogo M.R."/>
            <person name="de Souza W."/>
        </authorList>
    </citation>
    <scope>NUCLEOTIDE SEQUENCE [LARGE SCALE GENOMIC DNA]</scope>
    <source>
        <strain evidence="6">K</strain>
    </source>
</reference>
<accession>A0A1J4L4F5</accession>
<dbReference type="RefSeq" id="XP_068369949.1">
    <property type="nucleotide sequence ID" value="XM_068496908.1"/>
</dbReference>
<comment type="similarity">
    <text evidence="4">Belongs to the protein kinase superfamily.</text>
</comment>
<keyword evidence="4" id="KW-0723">Serine/threonine-protein kinase</keyword>
<evidence type="ECO:0000259" key="5">
    <source>
        <dbReference type="PROSITE" id="PS50011"/>
    </source>
</evidence>
<dbReference type="GO" id="GO:0005524">
    <property type="term" value="F:ATP binding"/>
    <property type="evidence" value="ECO:0007669"/>
    <property type="project" value="UniProtKB-UniRule"/>
</dbReference>
<evidence type="ECO:0000256" key="2">
    <source>
        <dbReference type="ARBA" id="ARBA00022840"/>
    </source>
</evidence>
<dbReference type="VEuPathDB" id="TrichDB:TRFO_12889"/>
<dbReference type="PROSITE" id="PS50011">
    <property type="entry name" value="PROTEIN_KINASE_DOM"/>
    <property type="match status" value="1"/>
</dbReference>
<dbReference type="PROSITE" id="PS00108">
    <property type="entry name" value="PROTEIN_KINASE_ST"/>
    <property type="match status" value="1"/>
</dbReference>
<organism evidence="6 7">
    <name type="scientific">Tritrichomonas foetus</name>
    <dbReference type="NCBI Taxonomy" id="1144522"/>
    <lineage>
        <taxon>Eukaryota</taxon>
        <taxon>Metamonada</taxon>
        <taxon>Parabasalia</taxon>
        <taxon>Tritrichomonadida</taxon>
        <taxon>Tritrichomonadidae</taxon>
        <taxon>Tritrichomonas</taxon>
    </lineage>
</organism>
<name>A0A1J4L4F5_9EUKA</name>